<gene>
    <name evidence="1" type="ORF">CHIRRI_LOCUS6376</name>
</gene>
<evidence type="ECO:0000313" key="1">
    <source>
        <dbReference type="EMBL" id="CAG9803476.1"/>
    </source>
</evidence>
<accession>A0A9N9RRE2</accession>
<dbReference type="AlphaFoldDB" id="A0A9N9RRE2"/>
<sequence length="32" mass="3794">MRILRAHLCEYTRMSALTEHSHENIKNIIISI</sequence>
<dbReference type="EMBL" id="OU895878">
    <property type="protein sequence ID" value="CAG9803476.1"/>
    <property type="molecule type" value="Genomic_DNA"/>
</dbReference>
<keyword evidence="2" id="KW-1185">Reference proteome</keyword>
<name>A0A9N9RRE2_9DIPT</name>
<reference evidence="1" key="1">
    <citation type="submission" date="2022-01" db="EMBL/GenBank/DDBJ databases">
        <authorList>
            <person name="King R."/>
        </authorList>
    </citation>
    <scope>NUCLEOTIDE SEQUENCE</scope>
</reference>
<evidence type="ECO:0000313" key="2">
    <source>
        <dbReference type="Proteomes" id="UP001153620"/>
    </source>
</evidence>
<protein>
    <submittedName>
        <fullName evidence="1">Uncharacterized protein</fullName>
    </submittedName>
</protein>
<reference evidence="1" key="2">
    <citation type="submission" date="2022-10" db="EMBL/GenBank/DDBJ databases">
        <authorList>
            <consortium name="ENA_rothamsted_submissions"/>
            <consortium name="culmorum"/>
            <person name="King R."/>
        </authorList>
    </citation>
    <scope>NUCLEOTIDE SEQUENCE</scope>
</reference>
<proteinExistence type="predicted"/>
<dbReference type="Proteomes" id="UP001153620">
    <property type="component" value="Chromosome 2"/>
</dbReference>
<organism evidence="1 2">
    <name type="scientific">Chironomus riparius</name>
    <dbReference type="NCBI Taxonomy" id="315576"/>
    <lineage>
        <taxon>Eukaryota</taxon>
        <taxon>Metazoa</taxon>
        <taxon>Ecdysozoa</taxon>
        <taxon>Arthropoda</taxon>
        <taxon>Hexapoda</taxon>
        <taxon>Insecta</taxon>
        <taxon>Pterygota</taxon>
        <taxon>Neoptera</taxon>
        <taxon>Endopterygota</taxon>
        <taxon>Diptera</taxon>
        <taxon>Nematocera</taxon>
        <taxon>Chironomoidea</taxon>
        <taxon>Chironomidae</taxon>
        <taxon>Chironominae</taxon>
        <taxon>Chironomus</taxon>
    </lineage>
</organism>